<feature type="transmembrane region" description="Helical" evidence="2">
    <location>
        <begin position="192"/>
        <end position="212"/>
    </location>
</feature>
<keyword evidence="2" id="KW-0812">Transmembrane</keyword>
<feature type="region of interest" description="Disordered" evidence="1">
    <location>
        <begin position="27"/>
        <end position="63"/>
    </location>
</feature>
<evidence type="ECO:0000256" key="1">
    <source>
        <dbReference type="SAM" id="MobiDB-lite"/>
    </source>
</evidence>
<dbReference type="EMBL" id="JACCBH010000001">
    <property type="protein sequence ID" value="NYD54517.1"/>
    <property type="molecule type" value="Genomic_DNA"/>
</dbReference>
<feature type="compositionally biased region" description="Low complexity" evidence="1">
    <location>
        <begin position="38"/>
        <end position="57"/>
    </location>
</feature>
<feature type="transmembrane region" description="Helical" evidence="2">
    <location>
        <begin position="261"/>
        <end position="285"/>
    </location>
</feature>
<dbReference type="RefSeq" id="WP_179432888.1">
    <property type="nucleotide sequence ID" value="NZ_BAABLC010000001.1"/>
</dbReference>
<evidence type="ECO:0000313" key="3">
    <source>
        <dbReference type="EMBL" id="NYD54517.1"/>
    </source>
</evidence>
<keyword evidence="4" id="KW-1185">Reference proteome</keyword>
<name>A0A7Y9JM89_9MICO</name>
<accession>A0A7Y9JM89</accession>
<gene>
    <name evidence="3" type="ORF">BKA02_001572</name>
</gene>
<keyword evidence="2" id="KW-1133">Transmembrane helix</keyword>
<feature type="transmembrane region" description="Helical" evidence="2">
    <location>
        <begin position="219"/>
        <end position="241"/>
    </location>
</feature>
<feature type="transmembrane region" description="Helical" evidence="2">
    <location>
        <begin position="147"/>
        <end position="172"/>
    </location>
</feature>
<dbReference type="Proteomes" id="UP000552045">
    <property type="component" value="Unassembled WGS sequence"/>
</dbReference>
<keyword evidence="2" id="KW-0472">Membrane</keyword>
<dbReference type="AlphaFoldDB" id="A0A7Y9JM89"/>
<feature type="compositionally biased region" description="Basic and acidic residues" evidence="1">
    <location>
        <begin position="28"/>
        <end position="37"/>
    </location>
</feature>
<sequence length="314" mass="32631">MSDHEAPRTPSDKNVDGVVDSANEALADADRAAKDAASDGSSIVEESEVIETTNVETPKVEDPDAAAFAEAESAFPGTFGTSSAAAAPASESIAADAYTPPPASDADTRIFAPEPAAEPTVTGAAAPGPIFVQAPEPPRDRGNRGTVAGIGILAALCFAVLYLGTALGIGALAGNVEGDTFVDSVLEALTSWQLWVPTAVFFIAFWLLGAIINRGRWGFWVVFGILVGVASYGGHLLGQLFAAPFWNISSAQAGELVNVNLLAPLAIAAFIFGRELTIWFGAWAARSGARKTVRNAEAQREYERLLEAGPKLSA</sequence>
<proteinExistence type="predicted"/>
<comment type="caution">
    <text evidence="3">The sequence shown here is derived from an EMBL/GenBank/DDBJ whole genome shotgun (WGS) entry which is preliminary data.</text>
</comment>
<evidence type="ECO:0000313" key="4">
    <source>
        <dbReference type="Proteomes" id="UP000552045"/>
    </source>
</evidence>
<organism evidence="3 4">
    <name type="scientific">Microbacterium pseudoresistens</name>
    <dbReference type="NCBI Taxonomy" id="640634"/>
    <lineage>
        <taxon>Bacteria</taxon>
        <taxon>Bacillati</taxon>
        <taxon>Actinomycetota</taxon>
        <taxon>Actinomycetes</taxon>
        <taxon>Micrococcales</taxon>
        <taxon>Microbacteriaceae</taxon>
        <taxon>Microbacterium</taxon>
    </lineage>
</organism>
<reference evidence="3 4" key="1">
    <citation type="submission" date="2020-07" db="EMBL/GenBank/DDBJ databases">
        <title>Sequencing the genomes of 1000 actinobacteria strains.</title>
        <authorList>
            <person name="Klenk H.-P."/>
        </authorList>
    </citation>
    <scope>NUCLEOTIDE SEQUENCE [LARGE SCALE GENOMIC DNA]</scope>
    <source>
        <strain evidence="3 4">DSM 22185</strain>
    </source>
</reference>
<protein>
    <submittedName>
        <fullName evidence="3">Uncharacterized protein</fullName>
    </submittedName>
</protein>
<evidence type="ECO:0000256" key="2">
    <source>
        <dbReference type="SAM" id="Phobius"/>
    </source>
</evidence>